<dbReference type="AlphaFoldDB" id="A0A2N0I3Z0"/>
<dbReference type="RefSeq" id="WP_100866302.1">
    <property type="nucleotide sequence ID" value="NZ_PHUF01000002.1"/>
</dbReference>
<evidence type="ECO:0000256" key="4">
    <source>
        <dbReference type="ARBA" id="ARBA00023002"/>
    </source>
</evidence>
<reference evidence="6 7" key="1">
    <citation type="submission" date="2017-11" db="EMBL/GenBank/DDBJ databases">
        <title>Genomic Encyclopedia of Type Strains, Phase III (KMG-III): the genomes of soil and plant-associated and newly described type strains.</title>
        <authorList>
            <person name="Whitman W."/>
        </authorList>
    </citation>
    <scope>NUCLEOTIDE SEQUENCE [LARGE SCALE GENOMIC DNA]</scope>
    <source>
        <strain evidence="6 7">CGMCC 1.12274</strain>
    </source>
</reference>
<dbReference type="InterPro" id="IPR000415">
    <property type="entry name" value="Nitroreductase-like"/>
</dbReference>
<organism evidence="6 7">
    <name type="scientific">Novosphingobium kunmingense</name>
    <dbReference type="NCBI Taxonomy" id="1211806"/>
    <lineage>
        <taxon>Bacteria</taxon>
        <taxon>Pseudomonadati</taxon>
        <taxon>Pseudomonadota</taxon>
        <taxon>Alphaproteobacteria</taxon>
        <taxon>Sphingomonadales</taxon>
        <taxon>Sphingomonadaceae</taxon>
        <taxon>Novosphingobium</taxon>
    </lineage>
</organism>
<evidence type="ECO:0000256" key="1">
    <source>
        <dbReference type="ARBA" id="ARBA00022630"/>
    </source>
</evidence>
<keyword evidence="3" id="KW-0521">NADP</keyword>
<sequence length="197" mass="21876">MSQPLDDAALDQLFRTARTYNGYLDTPVGNEQLFAIWDLMKMGPTSANMLPARMVWCTSAEAKEKLAQFCLPANAEKVRQAPVTVIIGMDIDYHENLPWLFPHTDAKAWFDGNLPLREVSAMRNSSLQGAYFILAARALGLDTGPMSGFNNEAVDKAFFADTPAVKSNFISTLGYGDPSTIFERSPRPDFEVFNRIA</sequence>
<name>A0A2N0I3Z0_9SPHN</name>
<comment type="caution">
    <text evidence="6">The sequence shown here is derived from an EMBL/GenBank/DDBJ whole genome shotgun (WGS) entry which is preliminary data.</text>
</comment>
<keyword evidence="7" id="KW-1185">Reference proteome</keyword>
<dbReference type="SUPFAM" id="SSF55469">
    <property type="entry name" value="FMN-dependent nitroreductase-like"/>
    <property type="match status" value="1"/>
</dbReference>
<dbReference type="EMBL" id="PHUF01000002">
    <property type="protein sequence ID" value="PKB25914.1"/>
    <property type="molecule type" value="Genomic_DNA"/>
</dbReference>
<proteinExistence type="predicted"/>
<dbReference type="Gene3D" id="3.40.109.10">
    <property type="entry name" value="NADH Oxidase"/>
    <property type="match status" value="1"/>
</dbReference>
<evidence type="ECO:0000259" key="5">
    <source>
        <dbReference type="Pfam" id="PF00881"/>
    </source>
</evidence>
<dbReference type="PANTHER" id="PTHR43543:SF1">
    <property type="entry name" value="MALONIC SEMIALDEHYDE REDUCTASE RUTE-RELATED"/>
    <property type="match status" value="1"/>
</dbReference>
<accession>A0A2N0I3Z0</accession>
<feature type="domain" description="Nitroreductase" evidence="5">
    <location>
        <begin position="18"/>
        <end position="161"/>
    </location>
</feature>
<dbReference type="InterPro" id="IPR023936">
    <property type="entry name" value="RutE-like"/>
</dbReference>
<dbReference type="GO" id="GO:0016491">
    <property type="term" value="F:oxidoreductase activity"/>
    <property type="evidence" value="ECO:0007669"/>
    <property type="project" value="UniProtKB-KW"/>
</dbReference>
<dbReference type="PANTHER" id="PTHR43543">
    <property type="entry name" value="MALONIC SEMIALDEHYDE REDUCTASE RUTE-RELATED"/>
    <property type="match status" value="1"/>
</dbReference>
<dbReference type="Pfam" id="PF00881">
    <property type="entry name" value="Nitroreductase"/>
    <property type="match status" value="1"/>
</dbReference>
<dbReference type="Proteomes" id="UP000232587">
    <property type="component" value="Unassembled WGS sequence"/>
</dbReference>
<evidence type="ECO:0000256" key="3">
    <source>
        <dbReference type="ARBA" id="ARBA00022857"/>
    </source>
</evidence>
<evidence type="ECO:0000313" key="6">
    <source>
        <dbReference type="EMBL" id="PKB25914.1"/>
    </source>
</evidence>
<dbReference type="NCBIfam" id="NF003768">
    <property type="entry name" value="PRK05365.1"/>
    <property type="match status" value="1"/>
</dbReference>
<evidence type="ECO:0000313" key="7">
    <source>
        <dbReference type="Proteomes" id="UP000232587"/>
    </source>
</evidence>
<dbReference type="InterPro" id="IPR029479">
    <property type="entry name" value="Nitroreductase"/>
</dbReference>
<keyword evidence="1" id="KW-0285">Flavoprotein</keyword>
<keyword evidence="4" id="KW-0560">Oxidoreductase</keyword>
<evidence type="ECO:0000256" key="2">
    <source>
        <dbReference type="ARBA" id="ARBA00022643"/>
    </source>
</evidence>
<keyword evidence="2" id="KW-0288">FMN</keyword>
<gene>
    <name evidence="6" type="ORF">B0I00_1122</name>
</gene>
<dbReference type="InterPro" id="IPR050461">
    <property type="entry name" value="Nitroreductase_HadB/RutE"/>
</dbReference>
<protein>
    <submittedName>
        <fullName evidence="6">3-hydroxypropanoate dehydrogenase</fullName>
    </submittedName>
</protein>
<dbReference type="CDD" id="cd02148">
    <property type="entry name" value="RutE-like"/>
    <property type="match status" value="1"/>
</dbReference>
<dbReference type="OrthoDB" id="9784375at2"/>